<evidence type="ECO:0000313" key="5">
    <source>
        <dbReference type="Proteomes" id="UP000005222"/>
    </source>
</evidence>
<dbReference type="FunCoup" id="G8Y9P9">
    <property type="interactions" value="35"/>
</dbReference>
<dbReference type="GO" id="GO:0007264">
    <property type="term" value="P:small GTPase-mediated signal transduction"/>
    <property type="evidence" value="ECO:0007669"/>
    <property type="project" value="InterPro"/>
</dbReference>
<dbReference type="GO" id="GO:0005737">
    <property type="term" value="C:cytoplasm"/>
    <property type="evidence" value="ECO:0007669"/>
    <property type="project" value="TreeGrafter"/>
</dbReference>
<dbReference type="PANTHER" id="PTHR45653">
    <property type="entry name" value="DEDICATOR OF CYTOKINESIS"/>
    <property type="match status" value="1"/>
</dbReference>
<dbReference type="Proteomes" id="UP000005222">
    <property type="component" value="Chromosome K"/>
</dbReference>
<sequence length="1945" mass="220920">MSRVWICRFFFFFFFFLPKINGQLKIRILILCRYQLLSRSRYLEFNYACDISDTVDMTWEPTESFIHGKIIKAFLPFDKHPNLRNDNFKNLYPGDEVYVFEVKDDKWARGYALSRPAPMDFTVTSVNLDELPTQILKICVFPLKYVKVLERIEFSRPPSSEVNLVDENNVIPTIYESETAYREALGGDQLKNGQKETSRRAPALPILSFKDQHDIVQEITYTLSLLNTHIFALYSMGEYRLFDKLTKIYFNLDDLRIKLSKNILTSNELQIAKENAIFLLNKIPKKLASDADRLALVDNDTDNEVVDTSGYKAILARDSSTGSLLSTDHTLPPMIALHQIFCALAPNFPLKAHLNQSEYQISPPLNKIAYSDAPSHILVEIMDTLCPSNYEPPGFTGLTAYLHLRNNQKRLTEVYAITANSFEELAKTEKVSAALFKNLPASEIDNRKVYLAILIVEEISLKGRERDSPIQLEKIRRGVAAGVTDITRIIMKNSETPQSNENQEFTVKLFSSYLGSRKSANKPVLNDSTNNGWGELVDRIIDGSTKGVAVNPRIESIKISIKKYSHKAINKSHNLLGRSSAISRIGPMIFDPLAENYERVYLKFGRVILNSPNKDDLLTVEINPPANEGVTFYKASNQRPQSKWQFPSVAPDESIGEIVKLNGFNNKNAKKFQGERYIGVYLYVNGILAGEGRLLYKSGDRMVELNKKGDHEIQVMSITNKIPIAKIEVTTEYIGKFFNSDSSIQNIFDYEKLLQGSQRDQELLSESLVSFSKLELHQLIKYFPELVTCLFSLIDYTRKQKSLVSMSSIRENAFKGLVILLDVIFGKNNQYSYLMEKFTTIDNLAPIGVYVLQNVCDIFSNAEKNWNSTSRSLCRVLYPIIKLSALSVHDSEDQLEAFTRTLDKTCKAISYFLSVPANSLITDQILILETVDYIFTSNIHLDKAQAVKYISLFIDSIGLRGLGIDENQTTNRRIATSFREHEIVTSKLLLINRLYTTNLKDSPSSRYLLVSNTIRWALEIFSGPTDVDAVRLACSIFNSICTLLWDAVNTSARVEDVQLCYLLAKLLPVITKTFIKYYKYTRQNNFFKSKRIFTRIFPSEYPFKEYSVDPDVNQEVLVEVLVELSSIFCFVAQLGKHVSEGRNYNEILDSPNSNEYLNVSKYLQDNFKSKDLNTLISGINLIRQGSFIPESKWLSLHSVNVQGCLVALEIYSGYLKEYYLPPIDTPEKFSRHLWGGYLKALLKLACAVPVSIEHLSDIPKNACHQITRNMRDRIAVLLGDAWDSLAWEASEESSQRFGLSRYGGYQVEFINNDHGIIQDLMLFALQQNRSCQHLAAKILWSIMVADFIMTDSVEDIETECLTGLYRIYCGEQYKPSYNEQQSFIEILKQTIRLDREDEVFSSVYAFIESLSGFLEQLNELTSVPIGREFDNDRTFHKLNINAYLKKANKPELFNSFIHNMYEDYVRKGDHVQAALSLELLAATYSWNPNDLLPPSVKPKFPEQSSFERKEALFNMIAESYMKGNSLERALDTYNDLLVSYNEHTYDLKSLAQVHSMLSKLYLELESSDKLTPTYFKVSFIGGGFPKSVRGKEQIYEGLPFEHITSIHERLLRMYPGAIVISDESEAQTLSEKVSTGRYLYITTVEPVNEISDKLFNTSLGVRQYAKNKDLRYFTTLRKLPGATSVYDLWTEETTYETQQLFPTLMNRSDIKSSKKVRLSPLDNAIRTIVRKNEDLIQLESMVNVSVKKKADITLLLNDLSRQLVGTVDSPVNGGVGQYRGFFTDAAPQEEVNADKLRLLKDAFNDLALILHRCLVLHGHLIYPQMRASHDMLVDLFKNNFKDEINTLGIPANYDISVLARYPQSVSSSSDKRSIAPSFASNSIMGGASKLHSTISRTSSLSSSSAISGISSIKTSHTGGSTGGSTIRTTKRTAFLWKSAIEVGRV</sequence>
<evidence type="ECO:0000259" key="2">
    <source>
        <dbReference type="PROSITE" id="PS51651"/>
    </source>
</evidence>
<dbReference type="InterPro" id="IPR043162">
    <property type="entry name" value="DOCK_C_lobe_C"/>
</dbReference>
<evidence type="ECO:0000313" key="3">
    <source>
        <dbReference type="EMBL" id="CCE83282.1"/>
    </source>
</evidence>
<dbReference type="GO" id="GO:0005085">
    <property type="term" value="F:guanyl-nucleotide exchange factor activity"/>
    <property type="evidence" value="ECO:0007669"/>
    <property type="project" value="InterPro"/>
</dbReference>
<dbReference type="Gene3D" id="1.25.40.410">
    <property type="match status" value="1"/>
</dbReference>
<name>G8Y9P9_PICSO</name>
<comment type="similarity">
    <text evidence="1">Belongs to the DOCK family.</text>
</comment>
<evidence type="ECO:0000313" key="4">
    <source>
        <dbReference type="EMBL" id="CCE84313.1"/>
    </source>
</evidence>
<dbReference type="EMBL" id="FO082048">
    <property type="protein sequence ID" value="CCE84313.1"/>
    <property type="molecule type" value="Genomic_DNA"/>
</dbReference>
<dbReference type="Pfam" id="PF25338">
    <property type="entry name" value="C2_DCK_4th"/>
    <property type="match status" value="1"/>
</dbReference>
<dbReference type="EMBL" id="FO082049">
    <property type="protein sequence ID" value="CCE83282.1"/>
    <property type="molecule type" value="Genomic_DNA"/>
</dbReference>
<dbReference type="Pfam" id="PF16172">
    <property type="entry name" value="DOCK_N"/>
    <property type="match status" value="1"/>
</dbReference>
<dbReference type="GO" id="GO:0031267">
    <property type="term" value="F:small GTPase binding"/>
    <property type="evidence" value="ECO:0007669"/>
    <property type="project" value="TreeGrafter"/>
</dbReference>
<dbReference type="InterPro" id="IPR027357">
    <property type="entry name" value="DOCKER_dom"/>
</dbReference>
<dbReference type="STRING" id="559304.G8Y9P9"/>
<organism evidence="3 5">
    <name type="scientific">Pichia sorbitophila (strain ATCC MYA-4447 / BCRC 22081 / CBS 7064 / NBRC 10061 / NRRL Y-12695)</name>
    <name type="common">Hybrid yeast</name>
    <dbReference type="NCBI Taxonomy" id="559304"/>
    <lineage>
        <taxon>Eukaryota</taxon>
        <taxon>Fungi</taxon>
        <taxon>Dikarya</taxon>
        <taxon>Ascomycota</taxon>
        <taxon>Saccharomycotina</taxon>
        <taxon>Pichiomycetes</taxon>
        <taxon>Debaryomycetaceae</taxon>
        <taxon>Millerozyma</taxon>
    </lineage>
</organism>
<dbReference type="InterPro" id="IPR043161">
    <property type="entry name" value="DOCK_C_lobe_A"/>
</dbReference>
<feature type="domain" description="DOCKER" evidence="2">
    <location>
        <begin position="1444"/>
        <end position="1852"/>
    </location>
</feature>
<dbReference type="Gene3D" id="1.20.58.740">
    <property type="match status" value="1"/>
</dbReference>
<dbReference type="eggNOG" id="KOG1998">
    <property type="taxonomic scope" value="Eukaryota"/>
</dbReference>
<proteinExistence type="inferred from homology"/>
<accession>G8Y9P9</accession>
<reference evidence="3" key="1">
    <citation type="submission" date="2011-10" db="EMBL/GenBank/DDBJ databases">
        <authorList>
            <person name="Genoscope - CEA"/>
        </authorList>
    </citation>
    <scope>NUCLEOTIDE SEQUENCE</scope>
</reference>
<dbReference type="InterPro" id="IPR057500">
    <property type="entry name" value="C2_DCK1_4th"/>
</dbReference>
<dbReference type="InterPro" id="IPR046773">
    <property type="entry name" value="DOCKER_Lobe_C"/>
</dbReference>
<dbReference type="HOGENOM" id="CLU_238900_0_0_1"/>
<dbReference type="GO" id="GO:0005886">
    <property type="term" value="C:plasma membrane"/>
    <property type="evidence" value="ECO:0007669"/>
    <property type="project" value="TreeGrafter"/>
</dbReference>
<evidence type="ECO:0000256" key="1">
    <source>
        <dbReference type="PROSITE-ProRule" id="PRU00984"/>
    </source>
</evidence>
<dbReference type="OrthoDB" id="18896at2759"/>
<dbReference type="InterPro" id="IPR026791">
    <property type="entry name" value="DOCK"/>
</dbReference>
<dbReference type="CDD" id="cd11684">
    <property type="entry name" value="DHR2_DOCK"/>
    <property type="match status" value="1"/>
</dbReference>
<dbReference type="InterPro" id="IPR032376">
    <property type="entry name" value="DOCK_N"/>
</dbReference>
<dbReference type="PANTHER" id="PTHR45653:SF10">
    <property type="entry name" value="MYOBLAST CITY, ISOFORM B"/>
    <property type="match status" value="1"/>
</dbReference>
<dbReference type="PROSITE" id="PS51651">
    <property type="entry name" value="DOCKER"/>
    <property type="match status" value="1"/>
</dbReference>
<keyword evidence="5" id="KW-1185">Reference proteome</keyword>
<dbReference type="Pfam" id="PF20421">
    <property type="entry name" value="DHR-2_Lobe_C"/>
    <property type="match status" value="1"/>
</dbReference>
<dbReference type="InParanoid" id="G8Y9P9"/>
<protein>
    <submittedName>
        <fullName evidence="3">Piso0_003854 protein</fullName>
    </submittedName>
</protein>
<dbReference type="Proteomes" id="UP000005222">
    <property type="component" value="Chromosome L"/>
</dbReference>
<reference evidence="5" key="2">
    <citation type="journal article" date="2012" name="G3 (Bethesda)">
        <title>Pichia sorbitophila, an interspecies yeast hybrid reveals early steps of genome resolution following polyploidization.</title>
        <authorList>
            <person name="Leh Louis V."/>
            <person name="Despons L."/>
            <person name="Friedrich A."/>
            <person name="Martin T."/>
            <person name="Durrens P."/>
            <person name="Casaregola S."/>
            <person name="Neuveglise C."/>
            <person name="Fairhead C."/>
            <person name="Marck C."/>
            <person name="Cruz J.A."/>
            <person name="Straub M.L."/>
            <person name="Kugler V."/>
            <person name="Sacerdot C."/>
            <person name="Uzunov Z."/>
            <person name="Thierry A."/>
            <person name="Weiss S."/>
            <person name="Bleykasten C."/>
            <person name="De Montigny J."/>
            <person name="Jacques N."/>
            <person name="Jung P."/>
            <person name="Lemaire M."/>
            <person name="Mallet S."/>
            <person name="Morel G."/>
            <person name="Richard G.F."/>
            <person name="Sarkar A."/>
            <person name="Savel G."/>
            <person name="Schacherer J."/>
            <person name="Seret M.L."/>
            <person name="Talla E."/>
            <person name="Samson G."/>
            <person name="Jubin C."/>
            <person name="Poulain J."/>
            <person name="Vacherie B."/>
            <person name="Barbe V."/>
            <person name="Pelletier E."/>
            <person name="Sherman D.J."/>
            <person name="Westhof E."/>
            <person name="Weissenbach J."/>
            <person name="Baret P.V."/>
            <person name="Wincker P."/>
            <person name="Gaillardin C."/>
            <person name="Dujon B."/>
            <person name="Souciet J.L."/>
        </authorList>
    </citation>
    <scope>NUCLEOTIDE SEQUENCE [LARGE SCALE GENOMIC DNA]</scope>
    <source>
        <strain evidence="5">ATCC MYA-4447 / BCRC 22081 / CBS 7064 / NBRC 10061 / NRRL Y-12695</strain>
    </source>
</reference>
<gene>
    <name evidence="3" type="primary">Piso0_003854</name>
    <name evidence="3" type="ORF">GNLVRS01_PISO0K04036g</name>
    <name evidence="4" type="ORF">GNLVRS01_PISO0L04037g</name>
</gene>